<dbReference type="AlphaFoldDB" id="A0A3N4HX76"/>
<name>A0A3N4HX76_ASCIM</name>
<sequence>MSAAGGYIDYQTTFDSMSKHLQEGEFVLTPLQSLLLRIVHGNLSQPETDRLVPFIDVLLEYGADPELKHGEGRSAREIAEGDLPRMGEILRLFNEYCDRERRLLAAHLKGLLMRILDGDLSQAETDEMIPFVETLLQHDADPELKDCEGRCVREIAEGDLPRMQGILRLFDDYSARREKWAQAQHAKLED</sequence>
<dbReference type="EMBL" id="ML119720">
    <property type="protein sequence ID" value="RPA77787.1"/>
    <property type="molecule type" value="Genomic_DNA"/>
</dbReference>
<dbReference type="Proteomes" id="UP000275078">
    <property type="component" value="Unassembled WGS sequence"/>
</dbReference>
<protein>
    <submittedName>
        <fullName evidence="1">Uncharacterized protein</fullName>
    </submittedName>
</protein>
<dbReference type="OrthoDB" id="539213at2759"/>
<evidence type="ECO:0000313" key="1">
    <source>
        <dbReference type="EMBL" id="RPA77787.1"/>
    </source>
</evidence>
<accession>A0A3N4HX76</accession>
<evidence type="ECO:0000313" key="2">
    <source>
        <dbReference type="Proteomes" id="UP000275078"/>
    </source>
</evidence>
<organism evidence="1 2">
    <name type="scientific">Ascobolus immersus RN42</name>
    <dbReference type="NCBI Taxonomy" id="1160509"/>
    <lineage>
        <taxon>Eukaryota</taxon>
        <taxon>Fungi</taxon>
        <taxon>Dikarya</taxon>
        <taxon>Ascomycota</taxon>
        <taxon>Pezizomycotina</taxon>
        <taxon>Pezizomycetes</taxon>
        <taxon>Pezizales</taxon>
        <taxon>Ascobolaceae</taxon>
        <taxon>Ascobolus</taxon>
    </lineage>
</organism>
<gene>
    <name evidence="1" type="ORF">BJ508DRAFT_329806</name>
</gene>
<reference evidence="1 2" key="1">
    <citation type="journal article" date="2018" name="Nat. Ecol. Evol.">
        <title>Pezizomycetes genomes reveal the molecular basis of ectomycorrhizal truffle lifestyle.</title>
        <authorList>
            <person name="Murat C."/>
            <person name="Payen T."/>
            <person name="Noel B."/>
            <person name="Kuo A."/>
            <person name="Morin E."/>
            <person name="Chen J."/>
            <person name="Kohler A."/>
            <person name="Krizsan K."/>
            <person name="Balestrini R."/>
            <person name="Da Silva C."/>
            <person name="Montanini B."/>
            <person name="Hainaut M."/>
            <person name="Levati E."/>
            <person name="Barry K.W."/>
            <person name="Belfiori B."/>
            <person name="Cichocki N."/>
            <person name="Clum A."/>
            <person name="Dockter R.B."/>
            <person name="Fauchery L."/>
            <person name="Guy J."/>
            <person name="Iotti M."/>
            <person name="Le Tacon F."/>
            <person name="Lindquist E.A."/>
            <person name="Lipzen A."/>
            <person name="Malagnac F."/>
            <person name="Mello A."/>
            <person name="Molinier V."/>
            <person name="Miyauchi S."/>
            <person name="Poulain J."/>
            <person name="Riccioni C."/>
            <person name="Rubini A."/>
            <person name="Sitrit Y."/>
            <person name="Splivallo R."/>
            <person name="Traeger S."/>
            <person name="Wang M."/>
            <person name="Zifcakova L."/>
            <person name="Wipf D."/>
            <person name="Zambonelli A."/>
            <person name="Paolocci F."/>
            <person name="Nowrousian M."/>
            <person name="Ottonello S."/>
            <person name="Baldrian P."/>
            <person name="Spatafora J.W."/>
            <person name="Henrissat B."/>
            <person name="Nagy L.G."/>
            <person name="Aury J.M."/>
            <person name="Wincker P."/>
            <person name="Grigoriev I.V."/>
            <person name="Bonfante P."/>
            <person name="Martin F.M."/>
        </authorList>
    </citation>
    <scope>NUCLEOTIDE SEQUENCE [LARGE SCALE GENOMIC DNA]</scope>
    <source>
        <strain evidence="1 2">RN42</strain>
    </source>
</reference>
<keyword evidence="2" id="KW-1185">Reference proteome</keyword>
<proteinExistence type="predicted"/>